<organism evidence="8 9">
    <name type="scientific">Cloacibacterium normanense</name>
    <dbReference type="NCBI Taxonomy" id="237258"/>
    <lineage>
        <taxon>Bacteria</taxon>
        <taxon>Pseudomonadati</taxon>
        <taxon>Bacteroidota</taxon>
        <taxon>Flavobacteriia</taxon>
        <taxon>Flavobacteriales</taxon>
        <taxon>Weeksellaceae</taxon>
    </lineage>
</organism>
<evidence type="ECO:0000256" key="4">
    <source>
        <dbReference type="ARBA" id="ARBA00023136"/>
    </source>
</evidence>
<evidence type="ECO:0000256" key="1">
    <source>
        <dbReference type="ARBA" id="ARBA00004651"/>
    </source>
</evidence>
<evidence type="ECO:0000256" key="5">
    <source>
        <dbReference type="SAM" id="Phobius"/>
    </source>
</evidence>
<feature type="transmembrane region" description="Helical" evidence="5">
    <location>
        <begin position="249"/>
        <end position="268"/>
    </location>
</feature>
<feature type="transmembrane region" description="Helical" evidence="5">
    <location>
        <begin position="21"/>
        <end position="46"/>
    </location>
</feature>
<dbReference type="SUPFAM" id="SSF52540">
    <property type="entry name" value="P-loop containing nucleoside triphosphate hydrolases"/>
    <property type="match status" value="1"/>
</dbReference>
<dbReference type="InterPro" id="IPR036640">
    <property type="entry name" value="ABC1_TM_sf"/>
</dbReference>
<dbReference type="AlphaFoldDB" id="A0A1E5UHN7"/>
<dbReference type="PATRIC" id="fig|237258.4.peg.2161"/>
<dbReference type="GO" id="GO:0015421">
    <property type="term" value="F:ABC-type oligopeptide transporter activity"/>
    <property type="evidence" value="ECO:0007669"/>
    <property type="project" value="TreeGrafter"/>
</dbReference>
<dbReference type="EMBL" id="MKGI01000005">
    <property type="protein sequence ID" value="OEL12401.1"/>
    <property type="molecule type" value="Genomic_DNA"/>
</dbReference>
<proteinExistence type="predicted"/>
<protein>
    <submittedName>
        <fullName evidence="8">ABC transporter family protein</fullName>
    </submittedName>
</protein>
<dbReference type="Proteomes" id="UP000095601">
    <property type="component" value="Unassembled WGS sequence"/>
</dbReference>
<dbReference type="InterPro" id="IPR003439">
    <property type="entry name" value="ABC_transporter-like_ATP-bd"/>
</dbReference>
<feature type="transmembrane region" description="Helical" evidence="5">
    <location>
        <begin position="58"/>
        <end position="77"/>
    </location>
</feature>
<feature type="transmembrane region" description="Helical" evidence="5">
    <location>
        <begin position="135"/>
        <end position="153"/>
    </location>
</feature>
<dbReference type="GO" id="GO:0016887">
    <property type="term" value="F:ATP hydrolysis activity"/>
    <property type="evidence" value="ECO:0007669"/>
    <property type="project" value="InterPro"/>
</dbReference>
<dbReference type="OrthoDB" id="311344at2"/>
<dbReference type="PROSITE" id="PS50893">
    <property type="entry name" value="ABC_TRANSPORTER_2"/>
    <property type="match status" value="1"/>
</dbReference>
<comment type="caution">
    <text evidence="8">The sequence shown here is derived from an EMBL/GenBank/DDBJ whole genome shotgun (WGS) entry which is preliminary data.</text>
</comment>
<evidence type="ECO:0000256" key="2">
    <source>
        <dbReference type="ARBA" id="ARBA00022692"/>
    </source>
</evidence>
<dbReference type="RefSeq" id="WP_069796676.1">
    <property type="nucleotide sequence ID" value="NZ_CP034157.1"/>
</dbReference>
<accession>A0A1E5UHN7</accession>
<name>A0A1E5UHN7_9FLAO</name>
<dbReference type="SUPFAM" id="SSF90123">
    <property type="entry name" value="ABC transporter transmembrane region"/>
    <property type="match status" value="1"/>
</dbReference>
<feature type="transmembrane region" description="Helical" evidence="5">
    <location>
        <begin position="159"/>
        <end position="178"/>
    </location>
</feature>
<dbReference type="Gene3D" id="3.40.50.300">
    <property type="entry name" value="P-loop containing nucleotide triphosphate hydrolases"/>
    <property type="match status" value="1"/>
</dbReference>
<keyword evidence="3 5" id="KW-1133">Transmembrane helix</keyword>
<keyword evidence="9" id="KW-1185">Reference proteome</keyword>
<evidence type="ECO:0000259" key="7">
    <source>
        <dbReference type="PROSITE" id="PS50929"/>
    </source>
</evidence>
<dbReference type="GO" id="GO:0005886">
    <property type="term" value="C:plasma membrane"/>
    <property type="evidence" value="ECO:0007669"/>
    <property type="project" value="UniProtKB-SubCell"/>
</dbReference>
<dbReference type="PANTHER" id="PTHR43394">
    <property type="entry name" value="ATP-DEPENDENT PERMEASE MDL1, MITOCHONDRIAL"/>
    <property type="match status" value="1"/>
</dbReference>
<evidence type="ECO:0000259" key="6">
    <source>
        <dbReference type="PROSITE" id="PS50893"/>
    </source>
</evidence>
<comment type="subcellular location">
    <subcellularLocation>
        <location evidence="1">Cell membrane</location>
        <topology evidence="1">Multi-pass membrane protein</topology>
    </subcellularLocation>
</comment>
<dbReference type="InterPro" id="IPR027417">
    <property type="entry name" value="P-loop_NTPase"/>
</dbReference>
<reference evidence="8 9" key="1">
    <citation type="submission" date="2016-09" db="EMBL/GenBank/DDBJ databases">
        <authorList>
            <person name="Capua I."/>
            <person name="De Benedictis P."/>
            <person name="Joannis T."/>
            <person name="Lombin L.H."/>
            <person name="Cattoli G."/>
        </authorList>
    </citation>
    <scope>NUCLEOTIDE SEQUENCE [LARGE SCALE GENOMIC DNA]</scope>
    <source>
        <strain evidence="8 9">NRS-1</strain>
    </source>
</reference>
<gene>
    <name evidence="8" type="ORF">BHF72_1155</name>
</gene>
<dbReference type="KEGG" id="cnr:EB819_06400"/>
<sequence length="551" mass="62670">MTAKEQGKRLLKYITKERKDVLNIYFYAILSGLVQLSLPLGIQAIISFAMGATMVTSIYILIAFVVLGTWLVGFFRVKVMEIIEKIQQKIFVEYAISFSETLPKIKLEKTNQYYLPELINRFFDTQNLQKGISKILLEIPTAIIHILFGIILLSFYHPWFLAFGAIVLLGVVLIFNYTSEKGIETSLIESDKKYFVASWLEDIASSVKSFKTNKHTNLHLRETDDRLLDYLSYRTHHFKVLLFQYKTIIFFKVLITLVMLVIGTYLLVNQKLNIGAFIAAEIVVLTILTAVEKLIKSLESYYDVITALSKLSKVTDLPLENETNDIIHIKDDIQSIEFKNVSFGFGDEDILKNLNFKVQPSSINVISGELSSGKSLLINLMSGIYAPTSGHILYNDVSSKNLTQDQIRRGISIHTDDIDVFKGTILENIQLGNEKITVEKINHIAQKIGIDDFGTKFTNGFLTKIQDGNSQLSYSNKKIILLLRALATDNKIIILEDPYDGLSKEIKEKMIAFLQELAKEKTIIVVTQDDDFIQKAHQHFHMINGQLETKK</sequence>
<feature type="domain" description="ABC transporter" evidence="6">
    <location>
        <begin position="336"/>
        <end position="551"/>
    </location>
</feature>
<dbReference type="STRING" id="237258.SAMN04489756_10264"/>
<dbReference type="PROSITE" id="PS50929">
    <property type="entry name" value="ABC_TM1F"/>
    <property type="match status" value="1"/>
</dbReference>
<evidence type="ECO:0000256" key="3">
    <source>
        <dbReference type="ARBA" id="ARBA00022989"/>
    </source>
</evidence>
<feature type="domain" description="ABC transmembrane type-1" evidence="7">
    <location>
        <begin position="26"/>
        <end position="303"/>
    </location>
</feature>
<dbReference type="PANTHER" id="PTHR43394:SF4">
    <property type="entry name" value="TOXIN SECRETION ABC TRANSPORTER ATP-BINDING PROTEIN"/>
    <property type="match status" value="1"/>
</dbReference>
<evidence type="ECO:0000313" key="9">
    <source>
        <dbReference type="Proteomes" id="UP000095601"/>
    </source>
</evidence>
<dbReference type="Pfam" id="PF00005">
    <property type="entry name" value="ABC_tran"/>
    <property type="match status" value="1"/>
</dbReference>
<dbReference type="Gene3D" id="1.20.1560.10">
    <property type="entry name" value="ABC transporter type 1, transmembrane domain"/>
    <property type="match status" value="1"/>
</dbReference>
<evidence type="ECO:0000313" key="8">
    <source>
        <dbReference type="EMBL" id="OEL12401.1"/>
    </source>
</evidence>
<keyword evidence="2 5" id="KW-0812">Transmembrane</keyword>
<dbReference type="InterPro" id="IPR039421">
    <property type="entry name" value="Type_1_exporter"/>
</dbReference>
<dbReference type="GO" id="GO:0005524">
    <property type="term" value="F:ATP binding"/>
    <property type="evidence" value="ECO:0007669"/>
    <property type="project" value="InterPro"/>
</dbReference>
<keyword evidence="4 5" id="KW-0472">Membrane</keyword>
<dbReference type="InterPro" id="IPR011527">
    <property type="entry name" value="ABC1_TM_dom"/>
</dbReference>